<dbReference type="Gene3D" id="3.40.50.300">
    <property type="entry name" value="P-loop containing nucleotide triphosphate hydrolases"/>
    <property type="match status" value="1"/>
</dbReference>
<dbReference type="Pfam" id="PF00485">
    <property type="entry name" value="PRK"/>
    <property type="match status" value="1"/>
</dbReference>
<comment type="pathway">
    <text evidence="3 14 15">Cofactor biosynthesis; coenzyme A biosynthesis; CoA from (R)-pantothenate: step 1/5.</text>
</comment>
<dbReference type="eggNOG" id="COG1072">
    <property type="taxonomic scope" value="Bacteria"/>
</dbReference>
<evidence type="ECO:0000256" key="15">
    <source>
        <dbReference type="RuleBase" id="RU003530"/>
    </source>
</evidence>
<dbReference type="UniPathway" id="UPA00241">
    <property type="reaction ID" value="UER00352"/>
</dbReference>
<comment type="subcellular location">
    <subcellularLocation>
        <location evidence="2 14 15">Cytoplasm</location>
    </subcellularLocation>
</comment>
<dbReference type="PIRSF" id="PIRSF000545">
    <property type="entry name" value="Pantothenate_kin"/>
    <property type="match status" value="1"/>
</dbReference>
<keyword evidence="10 14" id="KW-0418">Kinase</keyword>
<reference evidence="17 18" key="1">
    <citation type="submission" date="2013-08" db="EMBL/GenBank/DDBJ databases">
        <authorList>
            <person name="Weinstock G."/>
            <person name="Sodergren E."/>
            <person name="Wylie T."/>
            <person name="Fulton L."/>
            <person name="Fulton R."/>
            <person name="Fronick C."/>
            <person name="O'Laughlin M."/>
            <person name="Godfrey J."/>
            <person name="Miner T."/>
            <person name="Herter B."/>
            <person name="Appelbaum E."/>
            <person name="Cordes M."/>
            <person name="Lek S."/>
            <person name="Wollam A."/>
            <person name="Pepin K.H."/>
            <person name="Palsikar V.B."/>
            <person name="Mitreva M."/>
            <person name="Wilson R.K."/>
        </authorList>
    </citation>
    <scope>NUCLEOTIDE SEQUENCE [LARGE SCALE GENOMIC DNA]</scope>
    <source>
        <strain evidence="17 18">ATCC 12856</strain>
    </source>
</reference>
<dbReference type="GO" id="GO:0005737">
    <property type="term" value="C:cytoplasm"/>
    <property type="evidence" value="ECO:0007669"/>
    <property type="project" value="UniProtKB-SubCell"/>
</dbReference>
<comment type="catalytic activity">
    <reaction evidence="1 14 15">
        <text>(R)-pantothenate + ATP = (R)-4'-phosphopantothenate + ADP + H(+)</text>
        <dbReference type="Rhea" id="RHEA:16373"/>
        <dbReference type="ChEBI" id="CHEBI:10986"/>
        <dbReference type="ChEBI" id="CHEBI:15378"/>
        <dbReference type="ChEBI" id="CHEBI:29032"/>
        <dbReference type="ChEBI" id="CHEBI:30616"/>
        <dbReference type="ChEBI" id="CHEBI:456216"/>
        <dbReference type="EC" id="2.7.1.33"/>
    </reaction>
</comment>
<evidence type="ECO:0000256" key="13">
    <source>
        <dbReference type="ARBA" id="ARBA00032866"/>
    </source>
</evidence>
<evidence type="ECO:0000256" key="9">
    <source>
        <dbReference type="ARBA" id="ARBA00022741"/>
    </source>
</evidence>
<evidence type="ECO:0000256" key="11">
    <source>
        <dbReference type="ARBA" id="ARBA00022840"/>
    </source>
</evidence>
<dbReference type="Proteomes" id="UP000016511">
    <property type="component" value="Unassembled WGS sequence"/>
</dbReference>
<dbReference type="NCBIfam" id="TIGR00554">
    <property type="entry name" value="panK_bact"/>
    <property type="match status" value="1"/>
</dbReference>
<dbReference type="EC" id="2.7.1.33" evidence="5 14"/>
<dbReference type="AlphaFoldDB" id="U1XA64"/>
<gene>
    <name evidence="14" type="primary">coaA</name>
    <name evidence="17" type="ORF">HMPREF0083_00425</name>
</gene>
<evidence type="ECO:0000256" key="14">
    <source>
        <dbReference type="HAMAP-Rule" id="MF_00215"/>
    </source>
</evidence>
<keyword evidence="12 14" id="KW-0173">Coenzyme A biosynthesis</keyword>
<evidence type="ECO:0000256" key="6">
    <source>
        <dbReference type="ARBA" id="ARBA00015080"/>
    </source>
</evidence>
<name>U1XA64_ANEAE</name>
<evidence type="ECO:0000256" key="5">
    <source>
        <dbReference type="ARBA" id="ARBA00012102"/>
    </source>
</evidence>
<dbReference type="InterPro" id="IPR027417">
    <property type="entry name" value="P-loop_NTPase"/>
</dbReference>
<dbReference type="HOGENOM" id="CLU_053818_1_1_9"/>
<evidence type="ECO:0000313" key="18">
    <source>
        <dbReference type="Proteomes" id="UP000016511"/>
    </source>
</evidence>
<dbReference type="InterPro" id="IPR004566">
    <property type="entry name" value="PanK"/>
</dbReference>
<dbReference type="CDD" id="cd02025">
    <property type="entry name" value="PanK"/>
    <property type="match status" value="1"/>
</dbReference>
<dbReference type="HAMAP" id="MF_00215">
    <property type="entry name" value="Pantothen_kinase_1"/>
    <property type="match status" value="1"/>
</dbReference>
<keyword evidence="9 14" id="KW-0547">Nucleotide-binding</keyword>
<evidence type="ECO:0000313" key="17">
    <source>
        <dbReference type="EMBL" id="ERI11438.1"/>
    </source>
</evidence>
<dbReference type="GO" id="GO:0005524">
    <property type="term" value="F:ATP binding"/>
    <property type="evidence" value="ECO:0007669"/>
    <property type="project" value="UniProtKB-UniRule"/>
</dbReference>
<dbReference type="InterPro" id="IPR006083">
    <property type="entry name" value="PRK/URK"/>
</dbReference>
<protein>
    <recommendedName>
        <fullName evidence="6 14">Pantothenate kinase</fullName>
        <ecNumber evidence="5 14">2.7.1.33</ecNumber>
    </recommendedName>
    <alternativeName>
        <fullName evidence="13 14">Pantothenic acid kinase</fullName>
    </alternativeName>
</protein>
<evidence type="ECO:0000256" key="2">
    <source>
        <dbReference type="ARBA" id="ARBA00004496"/>
    </source>
</evidence>
<evidence type="ECO:0000256" key="12">
    <source>
        <dbReference type="ARBA" id="ARBA00022993"/>
    </source>
</evidence>
<accession>U1XA64</accession>
<dbReference type="PANTHER" id="PTHR10285">
    <property type="entry name" value="URIDINE KINASE"/>
    <property type="match status" value="1"/>
</dbReference>
<dbReference type="GO" id="GO:0004594">
    <property type="term" value="F:pantothenate kinase activity"/>
    <property type="evidence" value="ECO:0007669"/>
    <property type="project" value="UniProtKB-UniRule"/>
</dbReference>
<comment type="caution">
    <text evidence="17">The sequence shown here is derived from an EMBL/GenBank/DDBJ whole genome shotgun (WGS) entry which is preliminary data.</text>
</comment>
<evidence type="ECO:0000256" key="8">
    <source>
        <dbReference type="ARBA" id="ARBA00022679"/>
    </source>
</evidence>
<evidence type="ECO:0000256" key="7">
    <source>
        <dbReference type="ARBA" id="ARBA00022490"/>
    </source>
</evidence>
<feature type="binding site" evidence="14">
    <location>
        <begin position="102"/>
        <end position="109"/>
    </location>
    <ligand>
        <name>ATP</name>
        <dbReference type="ChEBI" id="CHEBI:30616"/>
    </ligand>
</feature>
<dbReference type="EMBL" id="AWSJ01000038">
    <property type="protein sequence ID" value="ERI11438.1"/>
    <property type="molecule type" value="Genomic_DNA"/>
</dbReference>
<keyword evidence="8 14" id="KW-0808">Transferase</keyword>
<comment type="similarity">
    <text evidence="4 14 15">Belongs to the prokaryotic pantothenate kinase family.</text>
</comment>
<keyword evidence="11 14" id="KW-0067">ATP-binding</keyword>
<dbReference type="FunFam" id="3.40.50.300:FF:000242">
    <property type="entry name" value="Pantothenate kinase"/>
    <property type="match status" value="1"/>
</dbReference>
<sequence length="325" mass="37233">MKETLMNNTIPPLSAFSPYLSFTREEWAHLRDDAPLPLTEAEIKNLQGINERLSIEEVNTIYLPLSRLLNLYATASQKLHQTTNVFLNKQEKKVPYIIGVAGSVAVGKSTTSRIIQALLSRWDNHPKVELVTTDGFLYPNHVLESKGLLQRKGFPESYNIRRLMKFLYNVKSGNPNVEVPLYSHLAYDILPDVCQTIQQPDILIVEGINILQTGKQTDETSGPQIFVSDFLDFSVYVDASEQDLLSWYLQRFEILRETAFQNPASYFHRYASLSKEEALQFARGIWKDINGMNLRENILPTKYRATLILEKASDHSVEKIQLRKI</sequence>
<dbReference type="SUPFAM" id="SSF52540">
    <property type="entry name" value="P-loop containing nucleoside triphosphate hydrolases"/>
    <property type="match status" value="1"/>
</dbReference>
<evidence type="ECO:0000259" key="16">
    <source>
        <dbReference type="Pfam" id="PF00485"/>
    </source>
</evidence>
<keyword evidence="18" id="KW-1185">Reference proteome</keyword>
<evidence type="ECO:0000256" key="1">
    <source>
        <dbReference type="ARBA" id="ARBA00001206"/>
    </source>
</evidence>
<dbReference type="STRING" id="649747.HMPREF0083_00425"/>
<keyword evidence="7 14" id="KW-0963">Cytoplasm</keyword>
<dbReference type="PATRIC" id="fig|649747.3.peg.389"/>
<dbReference type="GO" id="GO:0015937">
    <property type="term" value="P:coenzyme A biosynthetic process"/>
    <property type="evidence" value="ECO:0007669"/>
    <property type="project" value="UniProtKB-UniRule"/>
</dbReference>
<evidence type="ECO:0000256" key="10">
    <source>
        <dbReference type="ARBA" id="ARBA00022777"/>
    </source>
</evidence>
<proteinExistence type="inferred from homology"/>
<evidence type="ECO:0000256" key="4">
    <source>
        <dbReference type="ARBA" id="ARBA00006087"/>
    </source>
</evidence>
<feature type="domain" description="Phosphoribulokinase/uridine kinase" evidence="16">
    <location>
        <begin position="97"/>
        <end position="251"/>
    </location>
</feature>
<organism evidence="17 18">
    <name type="scientific">Aneurinibacillus aneurinilyticus ATCC 12856</name>
    <dbReference type="NCBI Taxonomy" id="649747"/>
    <lineage>
        <taxon>Bacteria</taxon>
        <taxon>Bacillati</taxon>
        <taxon>Bacillota</taxon>
        <taxon>Bacilli</taxon>
        <taxon>Bacillales</taxon>
        <taxon>Paenibacillaceae</taxon>
        <taxon>Aneurinibacillus group</taxon>
        <taxon>Aneurinibacillus</taxon>
    </lineage>
</organism>
<evidence type="ECO:0000256" key="3">
    <source>
        <dbReference type="ARBA" id="ARBA00005225"/>
    </source>
</evidence>